<comment type="caution">
    <text evidence="3">The sequence shown here is derived from an EMBL/GenBank/DDBJ whole genome shotgun (WGS) entry which is preliminary data.</text>
</comment>
<dbReference type="InterPro" id="IPR006680">
    <property type="entry name" value="Amidohydro-rel"/>
</dbReference>
<dbReference type="Gene3D" id="3.20.20.140">
    <property type="entry name" value="Metal-dependent hydrolases"/>
    <property type="match status" value="1"/>
</dbReference>
<dbReference type="InterPro" id="IPR052350">
    <property type="entry name" value="Metallo-dep_Lactonases"/>
</dbReference>
<sequence length="333" mass="36643">MASQRDSWLALTVEEPLEPDLPICDPHHHFWDREGDRYLLDQLSQDLAGGHNIAQTVFIECHSMYRASGPVEMRSVGEVEFVQGVAAQSASGQYGPTEVAAGIVGNANLMLGASVQPVLEALQAASGNRFRGIRFSCAWDASPEVGSPSSNTPGMMLDSRFREGFACLQRLGLSFDALVYHTQLNELADLAAAFPDTATILNHVGRPLGVGPYAGRRDEVFADWQQGIAAVAQRENVVVKLGGFGNLISGHDWHQRATPPTSWEVVETIGPWLTYCIEQFGPQRCMFESNFPVDKASYSYTTVWNAFKQFSRDFSETERAAMFQGTAVRSYLL</sequence>
<keyword evidence="4" id="KW-1185">Reference proteome</keyword>
<name>A0AA35SRY3_GEOBA</name>
<dbReference type="InterPro" id="IPR032466">
    <property type="entry name" value="Metal_Hydrolase"/>
</dbReference>
<evidence type="ECO:0000313" key="4">
    <source>
        <dbReference type="Proteomes" id="UP001174909"/>
    </source>
</evidence>
<evidence type="ECO:0000313" key="3">
    <source>
        <dbReference type="EMBL" id="CAI8033826.1"/>
    </source>
</evidence>
<dbReference type="GO" id="GO:0016787">
    <property type="term" value="F:hydrolase activity"/>
    <property type="evidence" value="ECO:0007669"/>
    <property type="project" value="InterPro"/>
</dbReference>
<proteinExistence type="inferred from homology"/>
<reference evidence="3" key="1">
    <citation type="submission" date="2023-03" db="EMBL/GenBank/DDBJ databases">
        <authorList>
            <person name="Steffen K."/>
            <person name="Cardenas P."/>
        </authorList>
    </citation>
    <scope>NUCLEOTIDE SEQUENCE</scope>
</reference>
<protein>
    <submittedName>
        <fullName evidence="3">Uncharacterized protein y4mH</fullName>
    </submittedName>
</protein>
<dbReference type="PANTHER" id="PTHR43569">
    <property type="entry name" value="AMIDOHYDROLASE"/>
    <property type="match status" value="1"/>
</dbReference>
<accession>A0AA35SRY3</accession>
<dbReference type="EMBL" id="CASHTH010002696">
    <property type="protein sequence ID" value="CAI8033826.1"/>
    <property type="molecule type" value="Genomic_DNA"/>
</dbReference>
<feature type="domain" description="Amidohydrolase-related" evidence="2">
    <location>
        <begin position="24"/>
        <end position="331"/>
    </location>
</feature>
<organism evidence="3 4">
    <name type="scientific">Geodia barretti</name>
    <name type="common">Barrett's horny sponge</name>
    <dbReference type="NCBI Taxonomy" id="519541"/>
    <lineage>
        <taxon>Eukaryota</taxon>
        <taxon>Metazoa</taxon>
        <taxon>Porifera</taxon>
        <taxon>Demospongiae</taxon>
        <taxon>Heteroscleromorpha</taxon>
        <taxon>Tetractinellida</taxon>
        <taxon>Astrophorina</taxon>
        <taxon>Geodiidae</taxon>
        <taxon>Geodia</taxon>
    </lineage>
</organism>
<evidence type="ECO:0000259" key="2">
    <source>
        <dbReference type="Pfam" id="PF04909"/>
    </source>
</evidence>
<dbReference type="Pfam" id="PF04909">
    <property type="entry name" value="Amidohydro_2"/>
    <property type="match status" value="1"/>
</dbReference>
<dbReference type="AlphaFoldDB" id="A0AA35SRY3"/>
<dbReference type="PANTHER" id="PTHR43569:SF1">
    <property type="entry name" value="BLL3371 PROTEIN"/>
    <property type="match status" value="1"/>
</dbReference>
<evidence type="ECO:0000256" key="1">
    <source>
        <dbReference type="ARBA" id="ARBA00038310"/>
    </source>
</evidence>
<comment type="similarity">
    <text evidence="1">Belongs to the metallo-dependent hydrolases superfamily.</text>
</comment>
<gene>
    <name evidence="3" type="ORF">GBAR_LOCUS19078</name>
</gene>
<dbReference type="SUPFAM" id="SSF51556">
    <property type="entry name" value="Metallo-dependent hydrolases"/>
    <property type="match status" value="1"/>
</dbReference>
<dbReference type="Proteomes" id="UP001174909">
    <property type="component" value="Unassembled WGS sequence"/>
</dbReference>